<evidence type="ECO:0000313" key="2">
    <source>
        <dbReference type="EMBL" id="KAA6398377.1"/>
    </source>
</evidence>
<accession>A0A5J4WTJ6</accession>
<gene>
    <name evidence="2" type="ORF">EZS28_006096</name>
</gene>
<dbReference type="AlphaFoldDB" id="A0A5J4WTJ6"/>
<organism evidence="2 3">
    <name type="scientific">Streblomastix strix</name>
    <dbReference type="NCBI Taxonomy" id="222440"/>
    <lineage>
        <taxon>Eukaryota</taxon>
        <taxon>Metamonada</taxon>
        <taxon>Preaxostyla</taxon>
        <taxon>Oxymonadida</taxon>
        <taxon>Streblomastigidae</taxon>
        <taxon>Streblomastix</taxon>
    </lineage>
</organism>
<dbReference type="OrthoDB" id="10684357at2759"/>
<protein>
    <submittedName>
        <fullName evidence="2">Uncharacterized protein</fullName>
    </submittedName>
</protein>
<reference evidence="2 3" key="1">
    <citation type="submission" date="2019-03" db="EMBL/GenBank/DDBJ databases">
        <title>Single cell metagenomics reveals metabolic interactions within the superorganism composed of flagellate Streblomastix strix and complex community of Bacteroidetes bacteria on its surface.</title>
        <authorList>
            <person name="Treitli S.C."/>
            <person name="Kolisko M."/>
            <person name="Husnik F."/>
            <person name="Keeling P."/>
            <person name="Hampl V."/>
        </authorList>
    </citation>
    <scope>NUCLEOTIDE SEQUENCE [LARGE SCALE GENOMIC DNA]</scope>
    <source>
        <strain evidence="2">ST1C</strain>
    </source>
</reference>
<evidence type="ECO:0000256" key="1">
    <source>
        <dbReference type="SAM" id="MobiDB-lite"/>
    </source>
</evidence>
<proteinExistence type="predicted"/>
<dbReference type="Proteomes" id="UP000324800">
    <property type="component" value="Unassembled WGS sequence"/>
</dbReference>
<evidence type="ECO:0000313" key="3">
    <source>
        <dbReference type="Proteomes" id="UP000324800"/>
    </source>
</evidence>
<comment type="caution">
    <text evidence="2">The sequence shown here is derived from an EMBL/GenBank/DDBJ whole genome shotgun (WGS) entry which is preliminary data.</text>
</comment>
<feature type="region of interest" description="Disordered" evidence="1">
    <location>
        <begin position="1"/>
        <end position="21"/>
    </location>
</feature>
<sequence>MMDIEEQTGDNEDQCVNQDEGQLNLDSQLRRKQQFQYEKKKNIDFEIWKKKKLEFDVPEIVRQTEDKLINHNKYNHNLAQNLVKNNINSQLIDPCEVAQEIGISSLQAKGHELAKPFFSGFIVRLVVWILFIRQFAEKQKKREEELKIKQLQYATQFIQNISNSNLISSPSPATDYKEQVSSPGILTYKELCPFCNKPVSFTDICTAQCSGGTLHTADNFGYTQPSSCHVINRCMHTLGLAGDSSCWSCPICNNKSVVRPVTIEIAEIFRSAGECYEEWKQEKDQQDPTNESHQLSAAGIRPRCIYCGVRMTWIW</sequence>
<dbReference type="EMBL" id="SNRW01000970">
    <property type="protein sequence ID" value="KAA6398377.1"/>
    <property type="molecule type" value="Genomic_DNA"/>
</dbReference>
<feature type="compositionally biased region" description="Acidic residues" evidence="1">
    <location>
        <begin position="1"/>
        <end position="13"/>
    </location>
</feature>
<name>A0A5J4WTJ6_9EUKA</name>